<protein>
    <submittedName>
        <fullName evidence="1">Uncharacterized protein</fullName>
    </submittedName>
</protein>
<name>A0ABQ6CHM3_9HYPH</name>
<organism evidence="1 2">
    <name type="scientific">Labrys miyagiensis</name>
    <dbReference type="NCBI Taxonomy" id="346912"/>
    <lineage>
        <taxon>Bacteria</taxon>
        <taxon>Pseudomonadati</taxon>
        <taxon>Pseudomonadota</taxon>
        <taxon>Alphaproteobacteria</taxon>
        <taxon>Hyphomicrobiales</taxon>
        <taxon>Xanthobacteraceae</taxon>
        <taxon>Labrys</taxon>
    </lineage>
</organism>
<dbReference type="Proteomes" id="UP001156882">
    <property type="component" value="Unassembled WGS sequence"/>
</dbReference>
<comment type="caution">
    <text evidence="1">The sequence shown here is derived from an EMBL/GenBank/DDBJ whole genome shotgun (WGS) entry which is preliminary data.</text>
</comment>
<keyword evidence="2" id="KW-1185">Reference proteome</keyword>
<evidence type="ECO:0000313" key="2">
    <source>
        <dbReference type="Proteomes" id="UP001156882"/>
    </source>
</evidence>
<gene>
    <name evidence="1" type="ORF">GCM10007874_24420</name>
</gene>
<dbReference type="RefSeq" id="WP_284312354.1">
    <property type="nucleotide sequence ID" value="NZ_BSPC01000022.1"/>
</dbReference>
<sequence>MAADISDFIASVKREEPPAPISQPLRAIWHGLRGEWDRAHTIVQAGDDRESDWVHAWLHRIEGDLPNARYWYGRAGRTMPAGSTEEEGAAIAGALLEAGGAGKA</sequence>
<reference evidence="2" key="1">
    <citation type="journal article" date="2019" name="Int. J. Syst. Evol. Microbiol.">
        <title>The Global Catalogue of Microorganisms (GCM) 10K type strain sequencing project: providing services to taxonomists for standard genome sequencing and annotation.</title>
        <authorList>
            <consortium name="The Broad Institute Genomics Platform"/>
            <consortium name="The Broad Institute Genome Sequencing Center for Infectious Disease"/>
            <person name="Wu L."/>
            <person name="Ma J."/>
        </authorList>
    </citation>
    <scope>NUCLEOTIDE SEQUENCE [LARGE SCALE GENOMIC DNA]</scope>
    <source>
        <strain evidence="2">NBRC 101365</strain>
    </source>
</reference>
<proteinExistence type="predicted"/>
<accession>A0ABQ6CHM3</accession>
<dbReference type="EMBL" id="BSPC01000022">
    <property type="protein sequence ID" value="GLS19425.1"/>
    <property type="molecule type" value="Genomic_DNA"/>
</dbReference>
<evidence type="ECO:0000313" key="1">
    <source>
        <dbReference type="EMBL" id="GLS19425.1"/>
    </source>
</evidence>